<feature type="transmembrane region" description="Helical" evidence="7">
    <location>
        <begin position="67"/>
        <end position="87"/>
    </location>
</feature>
<name>A0AAN4ZMK4_9BILA</name>
<dbReference type="Pfam" id="PF00664">
    <property type="entry name" value="ABC_membrane"/>
    <property type="match status" value="1"/>
</dbReference>
<evidence type="ECO:0000256" key="1">
    <source>
        <dbReference type="ARBA" id="ARBA00022448"/>
    </source>
</evidence>
<proteinExistence type="predicted"/>
<feature type="transmembrane region" description="Helical" evidence="7">
    <location>
        <begin position="42"/>
        <end position="61"/>
    </location>
</feature>
<evidence type="ECO:0000256" key="2">
    <source>
        <dbReference type="ARBA" id="ARBA00022692"/>
    </source>
</evidence>
<dbReference type="PANTHER" id="PTHR24223">
    <property type="entry name" value="ATP-BINDING CASSETTE SUB-FAMILY C"/>
    <property type="match status" value="1"/>
</dbReference>
<dbReference type="SUPFAM" id="SSF90123">
    <property type="entry name" value="ABC transporter transmembrane region"/>
    <property type="match status" value="1"/>
</dbReference>
<keyword evidence="5 7" id="KW-1133">Transmembrane helix</keyword>
<dbReference type="GO" id="GO:0140359">
    <property type="term" value="F:ABC-type transporter activity"/>
    <property type="evidence" value="ECO:0007669"/>
    <property type="project" value="InterPro"/>
</dbReference>
<dbReference type="InterPro" id="IPR036640">
    <property type="entry name" value="ABC1_TM_sf"/>
</dbReference>
<organism evidence="9 10">
    <name type="scientific">Pristionchus mayeri</name>
    <dbReference type="NCBI Taxonomy" id="1317129"/>
    <lineage>
        <taxon>Eukaryota</taxon>
        <taxon>Metazoa</taxon>
        <taxon>Ecdysozoa</taxon>
        <taxon>Nematoda</taxon>
        <taxon>Chromadorea</taxon>
        <taxon>Rhabditida</taxon>
        <taxon>Rhabditina</taxon>
        <taxon>Diplogasteromorpha</taxon>
        <taxon>Diplogasteroidea</taxon>
        <taxon>Neodiplogasteridae</taxon>
        <taxon>Pristionchus</taxon>
    </lineage>
</organism>
<evidence type="ECO:0000256" key="5">
    <source>
        <dbReference type="ARBA" id="ARBA00022989"/>
    </source>
</evidence>
<evidence type="ECO:0000256" key="4">
    <source>
        <dbReference type="ARBA" id="ARBA00022840"/>
    </source>
</evidence>
<evidence type="ECO:0000313" key="9">
    <source>
        <dbReference type="EMBL" id="GMR41248.1"/>
    </source>
</evidence>
<keyword evidence="6 7" id="KW-0472">Membrane</keyword>
<reference evidence="10" key="1">
    <citation type="submission" date="2022-10" db="EMBL/GenBank/DDBJ databases">
        <title>Genome assembly of Pristionchus species.</title>
        <authorList>
            <person name="Yoshida K."/>
            <person name="Sommer R.J."/>
        </authorList>
    </citation>
    <scope>NUCLEOTIDE SEQUENCE [LARGE SCALE GENOMIC DNA]</scope>
    <source>
        <strain evidence="10">RS5460</strain>
    </source>
</reference>
<comment type="caution">
    <text evidence="9">The sequence shown here is derived from an EMBL/GenBank/DDBJ whole genome shotgun (WGS) entry which is preliminary data.</text>
</comment>
<dbReference type="EMBL" id="BTRK01000003">
    <property type="protein sequence ID" value="GMR41248.1"/>
    <property type="molecule type" value="Genomic_DNA"/>
</dbReference>
<feature type="domain" description="ABC transmembrane type-1" evidence="8">
    <location>
        <begin position="1"/>
        <end position="121"/>
    </location>
</feature>
<keyword evidence="2 7" id="KW-0812">Transmembrane</keyword>
<protein>
    <recommendedName>
        <fullName evidence="8">ABC transmembrane type-1 domain-containing protein</fullName>
    </recommendedName>
</protein>
<feature type="non-terminal residue" evidence="9">
    <location>
        <position position="1"/>
    </location>
</feature>
<feature type="non-terminal residue" evidence="9">
    <location>
        <position position="121"/>
    </location>
</feature>
<keyword evidence="4" id="KW-0067">ATP-binding</keyword>
<evidence type="ECO:0000256" key="3">
    <source>
        <dbReference type="ARBA" id="ARBA00022741"/>
    </source>
</evidence>
<dbReference type="InterPro" id="IPR050173">
    <property type="entry name" value="ABC_transporter_C-like"/>
</dbReference>
<dbReference type="PROSITE" id="PS50929">
    <property type="entry name" value="ABC_TM1F"/>
    <property type="match status" value="1"/>
</dbReference>
<keyword evidence="3" id="KW-0547">Nucleotide-binding</keyword>
<evidence type="ECO:0000256" key="7">
    <source>
        <dbReference type="SAM" id="Phobius"/>
    </source>
</evidence>
<keyword evidence="1" id="KW-0813">Transport</keyword>
<dbReference type="PANTHER" id="PTHR24223:SF434">
    <property type="entry name" value="MULTIDRUG RESISTANCE PROTEIN MRP-7"/>
    <property type="match status" value="1"/>
</dbReference>
<keyword evidence="10" id="KW-1185">Reference proteome</keyword>
<evidence type="ECO:0000256" key="6">
    <source>
        <dbReference type="ARBA" id="ARBA00023136"/>
    </source>
</evidence>
<sequence length="121" mass="13945">LYLLVTTTLRLSPAARRQKTVGEITNLMAIDTEVFQNMTAQLFTFWSTPYQIIFALVFLYFTLGHSSVPGILIMTISIPINISCSIVNKKWQMRQMKLKDERIKMISEVLNGIKVVKLYAW</sequence>
<gene>
    <name evidence="9" type="ORF">PMAYCL1PPCAC_11443</name>
</gene>
<dbReference type="InterPro" id="IPR011527">
    <property type="entry name" value="ABC1_TM_dom"/>
</dbReference>
<dbReference type="Proteomes" id="UP001328107">
    <property type="component" value="Unassembled WGS sequence"/>
</dbReference>
<dbReference type="GO" id="GO:0005524">
    <property type="term" value="F:ATP binding"/>
    <property type="evidence" value="ECO:0007669"/>
    <property type="project" value="UniProtKB-KW"/>
</dbReference>
<dbReference type="GO" id="GO:0016020">
    <property type="term" value="C:membrane"/>
    <property type="evidence" value="ECO:0007669"/>
    <property type="project" value="InterPro"/>
</dbReference>
<evidence type="ECO:0000313" key="10">
    <source>
        <dbReference type="Proteomes" id="UP001328107"/>
    </source>
</evidence>
<dbReference type="AlphaFoldDB" id="A0AAN4ZMK4"/>
<accession>A0AAN4ZMK4</accession>
<evidence type="ECO:0000259" key="8">
    <source>
        <dbReference type="PROSITE" id="PS50929"/>
    </source>
</evidence>
<dbReference type="Gene3D" id="1.20.1560.10">
    <property type="entry name" value="ABC transporter type 1, transmembrane domain"/>
    <property type="match status" value="1"/>
</dbReference>